<accession>A0ABW9RUS5</accession>
<sequence length="134" mass="15775">MRIEKISASDTWPLRHIVMWPEKPLEFVQLPEDHEGTHYGLFEENELISVISLFLKDDQLQFRKFATRIDKQGLGYGSKLLSHIIVEADQSGAQSIWCNAREEKCMFYEKFGLQKTERKFTKAGKDYVIMERIF</sequence>
<organism evidence="2 3">
    <name type="scientific">Fulvivirga kasyanovii</name>
    <dbReference type="NCBI Taxonomy" id="396812"/>
    <lineage>
        <taxon>Bacteria</taxon>
        <taxon>Pseudomonadati</taxon>
        <taxon>Bacteroidota</taxon>
        <taxon>Cytophagia</taxon>
        <taxon>Cytophagales</taxon>
        <taxon>Fulvivirgaceae</taxon>
        <taxon>Fulvivirga</taxon>
    </lineage>
</organism>
<dbReference type="InterPro" id="IPR000182">
    <property type="entry name" value="GNAT_dom"/>
</dbReference>
<dbReference type="EMBL" id="SMLW01000596">
    <property type="protein sequence ID" value="MTI26745.1"/>
    <property type="molecule type" value="Genomic_DNA"/>
</dbReference>
<feature type="domain" description="N-acetyltransferase" evidence="1">
    <location>
        <begin position="1"/>
        <end position="134"/>
    </location>
</feature>
<dbReference type="CDD" id="cd04301">
    <property type="entry name" value="NAT_SF"/>
    <property type="match status" value="1"/>
</dbReference>
<protein>
    <submittedName>
        <fullName evidence="2">GNAT family N-acetyltransferase</fullName>
    </submittedName>
</protein>
<dbReference type="SUPFAM" id="SSF55729">
    <property type="entry name" value="Acyl-CoA N-acyltransferases (Nat)"/>
    <property type="match status" value="1"/>
</dbReference>
<evidence type="ECO:0000313" key="3">
    <source>
        <dbReference type="Proteomes" id="UP000798808"/>
    </source>
</evidence>
<keyword evidence="3" id="KW-1185">Reference proteome</keyword>
<name>A0ABW9RUS5_9BACT</name>
<proteinExistence type="predicted"/>
<evidence type="ECO:0000313" key="2">
    <source>
        <dbReference type="EMBL" id="MTI26745.1"/>
    </source>
</evidence>
<dbReference type="Gene3D" id="3.40.630.30">
    <property type="match status" value="1"/>
</dbReference>
<gene>
    <name evidence="2" type="ORF">E1163_17455</name>
</gene>
<evidence type="ECO:0000259" key="1">
    <source>
        <dbReference type="PROSITE" id="PS51186"/>
    </source>
</evidence>
<comment type="caution">
    <text evidence="2">The sequence shown here is derived from an EMBL/GenBank/DDBJ whole genome shotgun (WGS) entry which is preliminary data.</text>
</comment>
<dbReference type="PROSITE" id="PS51186">
    <property type="entry name" value="GNAT"/>
    <property type="match status" value="1"/>
</dbReference>
<dbReference type="InterPro" id="IPR016181">
    <property type="entry name" value="Acyl_CoA_acyltransferase"/>
</dbReference>
<dbReference type="RefSeq" id="WP_155173753.1">
    <property type="nucleotide sequence ID" value="NZ_BAAAFL010000010.1"/>
</dbReference>
<reference evidence="2 3" key="1">
    <citation type="submission" date="2019-02" db="EMBL/GenBank/DDBJ databases">
        <authorList>
            <person name="Goldberg S.R."/>
            <person name="Haltli B.A."/>
            <person name="Correa H."/>
            <person name="Russell K.G."/>
        </authorList>
    </citation>
    <scope>NUCLEOTIDE SEQUENCE [LARGE SCALE GENOMIC DNA]</scope>
    <source>
        <strain evidence="2 3">JCM 16186</strain>
    </source>
</reference>
<dbReference type="Pfam" id="PF13673">
    <property type="entry name" value="Acetyltransf_10"/>
    <property type="match status" value="1"/>
</dbReference>
<dbReference type="Proteomes" id="UP000798808">
    <property type="component" value="Unassembled WGS sequence"/>
</dbReference>